<keyword evidence="2" id="KW-1185">Reference proteome</keyword>
<accession>A0A918E2F0</accession>
<comment type="caution">
    <text evidence="1">The sequence shown here is derived from an EMBL/GenBank/DDBJ whole genome shotgun (WGS) entry which is preliminary data.</text>
</comment>
<dbReference type="Proteomes" id="UP000641932">
    <property type="component" value="Unassembled WGS sequence"/>
</dbReference>
<evidence type="ECO:0000313" key="1">
    <source>
        <dbReference type="EMBL" id="GGO99336.1"/>
    </source>
</evidence>
<dbReference type="EMBL" id="BMMS01000044">
    <property type="protein sequence ID" value="GGO99336.1"/>
    <property type="molecule type" value="Genomic_DNA"/>
</dbReference>
<organism evidence="1 2">
    <name type="scientific">Wenjunlia tyrosinilytica</name>
    <dbReference type="NCBI Taxonomy" id="1544741"/>
    <lineage>
        <taxon>Bacteria</taxon>
        <taxon>Bacillati</taxon>
        <taxon>Actinomycetota</taxon>
        <taxon>Actinomycetes</taxon>
        <taxon>Kitasatosporales</taxon>
        <taxon>Streptomycetaceae</taxon>
        <taxon>Wenjunlia</taxon>
    </lineage>
</organism>
<name>A0A918E2F0_9ACTN</name>
<evidence type="ECO:0000313" key="2">
    <source>
        <dbReference type="Proteomes" id="UP000641932"/>
    </source>
</evidence>
<sequence length="221" mass="23197">MSTTSSCGRGTTRINAARQLPTTIWLPAPDEPDAAPAPGSVLPAWAIEKIRTDFTHRPGRMPATLLKISIQDTVPGMDARTPCTTYTDTADDTAGGAPVLLAELHPDALPDPGDDLSPADAAMPGAMENGWPGFLHRAHRLLPADGLLLLAARQLRDRGVLTDPLGSVIACARTAGFRYLQHIVIAHAHPAGDRLVAAPPIDASPGVTHSDLIALSAIHYA</sequence>
<dbReference type="RefSeq" id="WP_189135456.1">
    <property type="nucleotide sequence ID" value="NZ_BMMS01000044.1"/>
</dbReference>
<gene>
    <name evidence="1" type="ORF">GCM10012280_65560</name>
</gene>
<proteinExistence type="predicted"/>
<reference evidence="1" key="1">
    <citation type="journal article" date="2014" name="Int. J. Syst. Evol. Microbiol.">
        <title>Complete genome sequence of Corynebacterium casei LMG S-19264T (=DSM 44701T), isolated from a smear-ripened cheese.</title>
        <authorList>
            <consortium name="US DOE Joint Genome Institute (JGI-PGF)"/>
            <person name="Walter F."/>
            <person name="Albersmeier A."/>
            <person name="Kalinowski J."/>
            <person name="Ruckert C."/>
        </authorList>
    </citation>
    <scope>NUCLEOTIDE SEQUENCE</scope>
    <source>
        <strain evidence="1">CGMCC 4.7201</strain>
    </source>
</reference>
<dbReference type="AlphaFoldDB" id="A0A918E2F0"/>
<protein>
    <submittedName>
        <fullName evidence="1">Uncharacterized protein</fullName>
    </submittedName>
</protein>
<reference evidence="1" key="2">
    <citation type="submission" date="2020-09" db="EMBL/GenBank/DDBJ databases">
        <authorList>
            <person name="Sun Q."/>
            <person name="Zhou Y."/>
        </authorList>
    </citation>
    <scope>NUCLEOTIDE SEQUENCE</scope>
    <source>
        <strain evidence="1">CGMCC 4.7201</strain>
    </source>
</reference>